<keyword evidence="1 9" id="KW-0813">Transport</keyword>
<evidence type="ECO:0000256" key="9">
    <source>
        <dbReference type="HAMAP-Rule" id="MF_00275"/>
    </source>
</evidence>
<organism evidence="10 11">
    <name type="scientific">Desulfurella multipotens</name>
    <dbReference type="NCBI Taxonomy" id="79269"/>
    <lineage>
        <taxon>Bacteria</taxon>
        <taxon>Pseudomonadati</taxon>
        <taxon>Campylobacterota</taxon>
        <taxon>Desulfurellia</taxon>
        <taxon>Desulfurellales</taxon>
        <taxon>Desulfurellaceae</taxon>
        <taxon>Desulfurella</taxon>
    </lineage>
</organism>
<keyword evidence="2 9" id="KW-1003">Cell membrane</keyword>
<feature type="transmembrane region" description="Helical" evidence="9">
    <location>
        <begin position="66"/>
        <end position="91"/>
    </location>
</feature>
<comment type="similarity">
    <text evidence="9">Belongs to the KdpA family.</text>
</comment>
<evidence type="ECO:0000256" key="1">
    <source>
        <dbReference type="ARBA" id="ARBA00022448"/>
    </source>
</evidence>
<keyword evidence="11" id="KW-1185">Reference proteome</keyword>
<dbReference type="NCBIfam" id="TIGR00680">
    <property type="entry name" value="kdpA"/>
    <property type="match status" value="1"/>
</dbReference>
<keyword evidence="3 9" id="KW-0633">Potassium transport</keyword>
<dbReference type="PANTHER" id="PTHR30607:SF2">
    <property type="entry name" value="POTASSIUM-TRANSPORTING ATPASE POTASSIUM-BINDING SUBUNIT"/>
    <property type="match status" value="1"/>
</dbReference>
<feature type="transmembrane region" description="Helical" evidence="9">
    <location>
        <begin position="538"/>
        <end position="564"/>
    </location>
</feature>
<comment type="subunit">
    <text evidence="9">The system is composed of three essential subunits: KdpA, KdpB and KdpC.</text>
</comment>
<proteinExistence type="inferred from homology"/>
<name>A0A1G6HYH4_9BACT</name>
<dbReference type="GO" id="GO:0030955">
    <property type="term" value="F:potassium ion binding"/>
    <property type="evidence" value="ECO:0007669"/>
    <property type="project" value="UniProtKB-UniRule"/>
</dbReference>
<evidence type="ECO:0000256" key="7">
    <source>
        <dbReference type="ARBA" id="ARBA00023065"/>
    </source>
</evidence>
<feature type="transmembrane region" description="Helical" evidence="9">
    <location>
        <begin position="294"/>
        <end position="316"/>
    </location>
</feature>
<dbReference type="OrthoDB" id="9763796at2"/>
<feature type="transmembrane region" description="Helical" evidence="9">
    <location>
        <begin position="336"/>
        <end position="358"/>
    </location>
</feature>
<dbReference type="InterPro" id="IPR004623">
    <property type="entry name" value="KdpA"/>
</dbReference>
<evidence type="ECO:0000256" key="5">
    <source>
        <dbReference type="ARBA" id="ARBA00022958"/>
    </source>
</evidence>
<dbReference type="Proteomes" id="UP000199411">
    <property type="component" value="Unassembled WGS sequence"/>
</dbReference>
<keyword evidence="6 9" id="KW-1133">Transmembrane helix</keyword>
<comment type="subcellular location">
    <subcellularLocation>
        <location evidence="9">Cell membrane</location>
        <topology evidence="9">Multi-pass membrane protein</topology>
    </subcellularLocation>
</comment>
<feature type="transmembrane region" description="Helical" evidence="9">
    <location>
        <begin position="497"/>
        <end position="518"/>
    </location>
</feature>
<comment type="caution">
    <text evidence="9">Lacks conserved residue(s) required for the propagation of feature annotation.</text>
</comment>
<dbReference type="GO" id="GO:0008556">
    <property type="term" value="F:P-type potassium transmembrane transporter activity"/>
    <property type="evidence" value="ECO:0007669"/>
    <property type="project" value="InterPro"/>
</dbReference>
<sequence length="573" mass="62135">MPISDIIQFLVFIVLVSLLVKPLGSYMANVFNGEKTVLSLVFRPIEIFIYKIANIDETYEMNWKEFAISMLIFNAIGFVVLFLILVLQQFLPLNPQHFKGFNLDLAFNTAVSFITNTNWQAYSGENTASYFTQMLGLAVQNFLSAVTGIVVLLALIRGFTRKQTTNLGNFWVDSVRTTLYILLPLSVVAAVILMSQGVIQNFSSYKTVHLLEPYINAGKVISNQVLPMGPVVSQEAIKLLGTNGGGFFGANSAHPFENPNGFTNFFEAFLIILIPAALTYTFGSMIKNKKQGWAIYLVMLTMFVVFLGIEYTSSLGNDPLISRLGVTGHYIEGQEVRFGIGGTSLFATTTTAVACGAVDAMHDSLLPISGMVPTVLMLLSEVVFGGVGSGLYTMIAFIIIAVFVAGLMIGRTPEFLGKKIEVKEMWMAIIVALTSGILVLIFTTIAFITKAGVSSILNPGPHGLSEILYAFASTANNNGSAFAGLNADTVFYNITTAIAMLIGRYIPAVAIIYMSGALAQKKYTPPSVGTLPTDKVPFMVWLILVILIVGALTFFSALALGPFLENILMLRGA</sequence>
<evidence type="ECO:0000313" key="10">
    <source>
        <dbReference type="EMBL" id="SDB99244.1"/>
    </source>
</evidence>
<keyword evidence="5 9" id="KW-0630">Potassium</keyword>
<comment type="function">
    <text evidence="9">Part of the high-affinity ATP-driven potassium transport (or Kdp) system, which catalyzes the hydrolysis of ATP coupled with the electrogenic transport of potassium into the cytoplasm. This subunit binds the extracellular potassium ions and delivers the ions to the membrane domain of KdpB through an intramembrane tunnel.</text>
</comment>
<dbReference type="RefSeq" id="WP_092127485.1">
    <property type="nucleotide sequence ID" value="NZ_FMYU01000001.1"/>
</dbReference>
<feature type="transmembrane region" description="Helical" evidence="9">
    <location>
        <begin position="391"/>
        <end position="413"/>
    </location>
</feature>
<accession>A0A1G6HYH4</accession>
<dbReference type="AlphaFoldDB" id="A0A1G6HYH4"/>
<dbReference type="GO" id="GO:0005886">
    <property type="term" value="C:plasma membrane"/>
    <property type="evidence" value="ECO:0007669"/>
    <property type="project" value="UniProtKB-SubCell"/>
</dbReference>
<evidence type="ECO:0000256" key="8">
    <source>
        <dbReference type="ARBA" id="ARBA00023136"/>
    </source>
</evidence>
<feature type="transmembrane region" description="Helical" evidence="9">
    <location>
        <begin position="177"/>
        <end position="199"/>
    </location>
</feature>
<evidence type="ECO:0000256" key="2">
    <source>
        <dbReference type="ARBA" id="ARBA00022475"/>
    </source>
</evidence>
<keyword evidence="8 9" id="KW-0472">Membrane</keyword>
<dbReference type="PANTHER" id="PTHR30607">
    <property type="entry name" value="POTASSIUM-TRANSPORTING ATPASE A CHAIN"/>
    <property type="match status" value="1"/>
</dbReference>
<gene>
    <name evidence="9" type="primary">kdpA</name>
    <name evidence="10" type="ORF">SAMN05660835_00159</name>
</gene>
<dbReference type="EMBL" id="FMYU01000001">
    <property type="protein sequence ID" value="SDB99244.1"/>
    <property type="molecule type" value="Genomic_DNA"/>
</dbReference>
<protein>
    <recommendedName>
        <fullName evidence="9">Potassium-transporting ATPase potassium-binding subunit</fullName>
    </recommendedName>
    <alternativeName>
        <fullName evidence="9">ATP phosphohydrolase [potassium-transporting] A chain</fullName>
    </alternativeName>
    <alternativeName>
        <fullName evidence="9">Potassium-binding and translocating subunit A</fullName>
    </alternativeName>
    <alternativeName>
        <fullName evidence="9">Potassium-translocating ATPase A chain</fullName>
    </alternativeName>
</protein>
<keyword evidence="4 9" id="KW-0812">Transmembrane</keyword>
<feature type="transmembrane region" description="Helical" evidence="9">
    <location>
        <begin position="134"/>
        <end position="156"/>
    </location>
</feature>
<feature type="transmembrane region" description="Helical" evidence="9">
    <location>
        <begin position="425"/>
        <end position="447"/>
    </location>
</feature>
<evidence type="ECO:0000256" key="4">
    <source>
        <dbReference type="ARBA" id="ARBA00022692"/>
    </source>
</evidence>
<feature type="transmembrane region" description="Helical" evidence="9">
    <location>
        <begin position="265"/>
        <end position="282"/>
    </location>
</feature>
<dbReference type="HAMAP" id="MF_00275">
    <property type="entry name" value="KdpA"/>
    <property type="match status" value="1"/>
</dbReference>
<feature type="transmembrane region" description="Helical" evidence="9">
    <location>
        <begin position="6"/>
        <end position="24"/>
    </location>
</feature>
<dbReference type="Pfam" id="PF03814">
    <property type="entry name" value="KdpA"/>
    <property type="match status" value="1"/>
</dbReference>
<evidence type="ECO:0000256" key="6">
    <source>
        <dbReference type="ARBA" id="ARBA00022989"/>
    </source>
</evidence>
<feature type="transmembrane region" description="Helical" evidence="9">
    <location>
        <begin position="467"/>
        <end position="485"/>
    </location>
</feature>
<evidence type="ECO:0000256" key="3">
    <source>
        <dbReference type="ARBA" id="ARBA00022538"/>
    </source>
</evidence>
<dbReference type="PIRSF" id="PIRSF001294">
    <property type="entry name" value="K_ATPaseA"/>
    <property type="match status" value="1"/>
</dbReference>
<reference evidence="11" key="1">
    <citation type="submission" date="2016-10" db="EMBL/GenBank/DDBJ databases">
        <authorList>
            <person name="Varghese N."/>
            <person name="Submissions S."/>
        </authorList>
    </citation>
    <scope>NUCLEOTIDE SEQUENCE [LARGE SCALE GENOMIC DNA]</scope>
    <source>
        <strain evidence="11">DSM 8415</strain>
    </source>
</reference>
<feature type="transmembrane region" description="Helical" evidence="9">
    <location>
        <begin position="365"/>
        <end position="385"/>
    </location>
</feature>
<keyword evidence="7 9" id="KW-0406">Ion transport</keyword>
<evidence type="ECO:0000313" key="11">
    <source>
        <dbReference type="Proteomes" id="UP000199411"/>
    </source>
</evidence>